<dbReference type="Proteomes" id="UP000887159">
    <property type="component" value="Unassembled WGS sequence"/>
</dbReference>
<dbReference type="AlphaFoldDB" id="A0A8X6RJB0"/>
<dbReference type="EMBL" id="BMAU01021099">
    <property type="protein sequence ID" value="GFX90447.1"/>
    <property type="molecule type" value="Genomic_DNA"/>
</dbReference>
<feature type="region of interest" description="Disordered" evidence="1">
    <location>
        <begin position="1"/>
        <end position="35"/>
    </location>
</feature>
<comment type="caution">
    <text evidence="2">The sequence shown here is derived from an EMBL/GenBank/DDBJ whole genome shotgun (WGS) entry which is preliminary data.</text>
</comment>
<accession>A0A8X6RJB0</accession>
<evidence type="ECO:0000256" key="1">
    <source>
        <dbReference type="SAM" id="MobiDB-lite"/>
    </source>
</evidence>
<keyword evidence="3" id="KW-1185">Reference proteome</keyword>
<reference evidence="2" key="1">
    <citation type="submission" date="2020-08" db="EMBL/GenBank/DDBJ databases">
        <title>Multicomponent nature underlies the extraordinary mechanical properties of spider dragline silk.</title>
        <authorList>
            <person name="Kono N."/>
            <person name="Nakamura H."/>
            <person name="Mori M."/>
            <person name="Yoshida Y."/>
            <person name="Ohtoshi R."/>
            <person name="Malay A.D."/>
            <person name="Moran D.A.P."/>
            <person name="Tomita M."/>
            <person name="Numata K."/>
            <person name="Arakawa K."/>
        </authorList>
    </citation>
    <scope>NUCLEOTIDE SEQUENCE</scope>
</reference>
<evidence type="ECO:0000313" key="2">
    <source>
        <dbReference type="EMBL" id="GFX90447.1"/>
    </source>
</evidence>
<feature type="compositionally biased region" description="Polar residues" evidence="1">
    <location>
        <begin position="1"/>
        <end position="12"/>
    </location>
</feature>
<organism evidence="2 3">
    <name type="scientific">Trichonephila clavipes</name>
    <name type="common">Golden silk orbweaver</name>
    <name type="synonym">Nephila clavipes</name>
    <dbReference type="NCBI Taxonomy" id="2585209"/>
    <lineage>
        <taxon>Eukaryota</taxon>
        <taxon>Metazoa</taxon>
        <taxon>Ecdysozoa</taxon>
        <taxon>Arthropoda</taxon>
        <taxon>Chelicerata</taxon>
        <taxon>Arachnida</taxon>
        <taxon>Araneae</taxon>
        <taxon>Araneomorphae</taxon>
        <taxon>Entelegynae</taxon>
        <taxon>Araneoidea</taxon>
        <taxon>Nephilidae</taxon>
        <taxon>Trichonephila</taxon>
    </lineage>
</organism>
<name>A0A8X6RJB0_TRICX</name>
<proteinExistence type="predicted"/>
<gene>
    <name evidence="2" type="ORF">TNCV_2073251</name>
</gene>
<protein>
    <submittedName>
        <fullName evidence="2">Uncharacterized protein</fullName>
    </submittedName>
</protein>
<evidence type="ECO:0000313" key="3">
    <source>
        <dbReference type="Proteomes" id="UP000887159"/>
    </source>
</evidence>
<feature type="compositionally biased region" description="Basic and acidic residues" evidence="1">
    <location>
        <begin position="17"/>
        <end position="28"/>
    </location>
</feature>
<sequence>MYASSSSANPTPQAHADTPRDILPREGISHPSSFSIPTLCKSESCDDTTLYNLGYETSGFFKDVNYHVNIEHQLARDNGETTLSFLNARTFSYPSF</sequence>